<dbReference type="EMBL" id="DXCK01000006">
    <property type="protein sequence ID" value="HIZ00692.1"/>
    <property type="molecule type" value="Genomic_DNA"/>
</dbReference>
<name>A0A9D2A4E6_9BACE</name>
<evidence type="ECO:0000313" key="2">
    <source>
        <dbReference type="EMBL" id="HIZ00692.1"/>
    </source>
</evidence>
<reference evidence="2" key="1">
    <citation type="journal article" date="2021" name="PeerJ">
        <title>Extensive microbial diversity within the chicken gut microbiome revealed by metagenomics and culture.</title>
        <authorList>
            <person name="Gilroy R."/>
            <person name="Ravi A."/>
            <person name="Getino M."/>
            <person name="Pursley I."/>
            <person name="Horton D.L."/>
            <person name="Alikhan N.F."/>
            <person name="Baker D."/>
            <person name="Gharbi K."/>
            <person name="Hall N."/>
            <person name="Watson M."/>
            <person name="Adriaenssens E.M."/>
            <person name="Foster-Nyarko E."/>
            <person name="Jarju S."/>
            <person name="Secka A."/>
            <person name="Antonio M."/>
            <person name="Oren A."/>
            <person name="Chaudhuri R.R."/>
            <person name="La Ragione R."/>
            <person name="Hildebrand F."/>
            <person name="Pallen M.J."/>
        </authorList>
    </citation>
    <scope>NUCLEOTIDE SEQUENCE</scope>
    <source>
        <strain evidence="2">ChiHjej12B11-24981</strain>
    </source>
</reference>
<sequence>MRIKDKRFGIWEGMMLLCGLLSAWLYALNFGISLRLIPATVLCYVISCLAGGSIAWLVHKGNSGWKRAGYTFLFATLAYGVIEAAIRVLFPNPYGDWQGLFADALLYWGLASLLPILLFSFLAKLFFRTGKSRKDENEIVGE</sequence>
<protein>
    <recommendedName>
        <fullName evidence="4">Transmembrane protein</fullName>
    </recommendedName>
</protein>
<gene>
    <name evidence="2" type="ORF">H9819_00340</name>
</gene>
<keyword evidence="1" id="KW-1133">Transmembrane helix</keyword>
<organism evidence="2 3">
    <name type="scientific">Candidatus Bacteroides merdipullorum</name>
    <dbReference type="NCBI Taxonomy" id="2838474"/>
    <lineage>
        <taxon>Bacteria</taxon>
        <taxon>Pseudomonadati</taxon>
        <taxon>Bacteroidota</taxon>
        <taxon>Bacteroidia</taxon>
        <taxon>Bacteroidales</taxon>
        <taxon>Bacteroidaceae</taxon>
        <taxon>Bacteroides</taxon>
    </lineage>
</organism>
<evidence type="ECO:0000313" key="3">
    <source>
        <dbReference type="Proteomes" id="UP000824023"/>
    </source>
</evidence>
<evidence type="ECO:0008006" key="4">
    <source>
        <dbReference type="Google" id="ProtNLM"/>
    </source>
</evidence>
<feature type="transmembrane region" description="Helical" evidence="1">
    <location>
        <begin position="36"/>
        <end position="58"/>
    </location>
</feature>
<accession>A0A9D2A4E6</accession>
<keyword evidence="1" id="KW-0812">Transmembrane</keyword>
<dbReference type="AlphaFoldDB" id="A0A9D2A4E6"/>
<proteinExistence type="predicted"/>
<evidence type="ECO:0000256" key="1">
    <source>
        <dbReference type="SAM" id="Phobius"/>
    </source>
</evidence>
<comment type="caution">
    <text evidence="2">The sequence shown here is derived from an EMBL/GenBank/DDBJ whole genome shotgun (WGS) entry which is preliminary data.</text>
</comment>
<dbReference type="Proteomes" id="UP000824023">
    <property type="component" value="Unassembled WGS sequence"/>
</dbReference>
<feature type="transmembrane region" description="Helical" evidence="1">
    <location>
        <begin position="105"/>
        <end position="127"/>
    </location>
</feature>
<feature type="transmembrane region" description="Helical" evidence="1">
    <location>
        <begin position="70"/>
        <end position="90"/>
    </location>
</feature>
<keyword evidence="1" id="KW-0472">Membrane</keyword>
<reference evidence="2" key="2">
    <citation type="submission" date="2021-04" db="EMBL/GenBank/DDBJ databases">
        <authorList>
            <person name="Gilroy R."/>
        </authorList>
    </citation>
    <scope>NUCLEOTIDE SEQUENCE</scope>
    <source>
        <strain evidence="2">ChiHjej12B11-24981</strain>
    </source>
</reference>
<feature type="transmembrane region" description="Helical" evidence="1">
    <location>
        <begin position="9"/>
        <end position="30"/>
    </location>
</feature>